<dbReference type="RefSeq" id="WP_358347552.1">
    <property type="nucleotide sequence ID" value="NZ_JBEZFP010000002.1"/>
</dbReference>
<name>A0ABV3D8V0_9ACTN</name>
<dbReference type="Pfam" id="PF04149">
    <property type="entry name" value="DUF397"/>
    <property type="match status" value="1"/>
</dbReference>
<reference evidence="2 3" key="1">
    <citation type="submission" date="2024-06" db="EMBL/GenBank/DDBJ databases">
        <title>The Natural Products Discovery Center: Release of the First 8490 Sequenced Strains for Exploring Actinobacteria Biosynthetic Diversity.</title>
        <authorList>
            <person name="Kalkreuter E."/>
            <person name="Kautsar S.A."/>
            <person name="Yang D."/>
            <person name="Bader C.D."/>
            <person name="Teijaro C.N."/>
            <person name="Fluegel L."/>
            <person name="Davis C.M."/>
            <person name="Simpson J.R."/>
            <person name="Lauterbach L."/>
            <person name="Steele A.D."/>
            <person name="Gui C."/>
            <person name="Meng S."/>
            <person name="Li G."/>
            <person name="Viehrig K."/>
            <person name="Ye F."/>
            <person name="Su P."/>
            <person name="Kiefer A.F."/>
            <person name="Nichols A."/>
            <person name="Cepeda A.J."/>
            <person name="Yan W."/>
            <person name="Fan B."/>
            <person name="Jiang Y."/>
            <person name="Adhikari A."/>
            <person name="Zheng C.-J."/>
            <person name="Schuster L."/>
            <person name="Cowan T.M."/>
            <person name="Smanski M.J."/>
            <person name="Chevrette M.G."/>
            <person name="De Carvalho L.P.S."/>
            <person name="Shen B."/>
        </authorList>
    </citation>
    <scope>NUCLEOTIDE SEQUENCE [LARGE SCALE GENOMIC DNA]</scope>
    <source>
        <strain evidence="2 3">NPDC048946</strain>
    </source>
</reference>
<accession>A0ABV3D8V0</accession>
<dbReference type="Proteomes" id="UP001551482">
    <property type="component" value="Unassembled WGS sequence"/>
</dbReference>
<keyword evidence="3" id="KW-1185">Reference proteome</keyword>
<sequence length="75" mass="8106">MNVSGLYEIELDDVTWRKSSYTANNDQCVEIADVPTSPAVAVRDSKNPHIPAARVSSTAWSSFVQAAKQGSLRPA</sequence>
<evidence type="ECO:0000313" key="2">
    <source>
        <dbReference type="EMBL" id="MEU8132167.1"/>
    </source>
</evidence>
<proteinExistence type="predicted"/>
<organism evidence="2 3">
    <name type="scientific">Streptodolium elevatio</name>
    <dbReference type="NCBI Taxonomy" id="3157996"/>
    <lineage>
        <taxon>Bacteria</taxon>
        <taxon>Bacillati</taxon>
        <taxon>Actinomycetota</taxon>
        <taxon>Actinomycetes</taxon>
        <taxon>Kitasatosporales</taxon>
        <taxon>Streptomycetaceae</taxon>
        <taxon>Streptodolium</taxon>
    </lineage>
</organism>
<gene>
    <name evidence="2" type="ORF">AB0C36_01520</name>
</gene>
<dbReference type="EMBL" id="JBEZFP010000002">
    <property type="protein sequence ID" value="MEU8132167.1"/>
    <property type="molecule type" value="Genomic_DNA"/>
</dbReference>
<evidence type="ECO:0000313" key="3">
    <source>
        <dbReference type="Proteomes" id="UP001551482"/>
    </source>
</evidence>
<evidence type="ECO:0000259" key="1">
    <source>
        <dbReference type="Pfam" id="PF04149"/>
    </source>
</evidence>
<comment type="caution">
    <text evidence="2">The sequence shown here is derived from an EMBL/GenBank/DDBJ whole genome shotgun (WGS) entry which is preliminary data.</text>
</comment>
<protein>
    <submittedName>
        <fullName evidence="2">DUF397 domain-containing protein</fullName>
    </submittedName>
</protein>
<feature type="domain" description="DUF397" evidence="1">
    <location>
        <begin position="15"/>
        <end position="68"/>
    </location>
</feature>
<dbReference type="InterPro" id="IPR007278">
    <property type="entry name" value="DUF397"/>
</dbReference>